<reference evidence="3" key="1">
    <citation type="submission" date="2022-07" db="EMBL/GenBank/DDBJ databases">
        <authorList>
            <person name="Trinca V."/>
            <person name="Uliana J.V.C."/>
            <person name="Torres T.T."/>
            <person name="Ward R.J."/>
            <person name="Monesi N."/>
        </authorList>
    </citation>
    <scope>NUCLEOTIDE SEQUENCE</scope>
    <source>
        <strain evidence="3">HSMRA1968</strain>
        <tissue evidence="3">Whole embryos</tissue>
    </source>
</reference>
<organism evidence="3 4">
    <name type="scientific">Pseudolycoriella hygida</name>
    <dbReference type="NCBI Taxonomy" id="35572"/>
    <lineage>
        <taxon>Eukaryota</taxon>
        <taxon>Metazoa</taxon>
        <taxon>Ecdysozoa</taxon>
        <taxon>Arthropoda</taxon>
        <taxon>Hexapoda</taxon>
        <taxon>Insecta</taxon>
        <taxon>Pterygota</taxon>
        <taxon>Neoptera</taxon>
        <taxon>Endopterygota</taxon>
        <taxon>Diptera</taxon>
        <taxon>Nematocera</taxon>
        <taxon>Sciaroidea</taxon>
        <taxon>Sciaridae</taxon>
        <taxon>Pseudolycoriella</taxon>
    </lineage>
</organism>
<dbReference type="AlphaFoldDB" id="A0A9Q0MRG0"/>
<accession>A0A9Q0MRG0</accession>
<dbReference type="OrthoDB" id="7973539at2759"/>
<feature type="compositionally biased region" description="Polar residues" evidence="1">
    <location>
        <begin position="70"/>
        <end position="96"/>
    </location>
</feature>
<feature type="compositionally biased region" description="Low complexity" evidence="1">
    <location>
        <begin position="22"/>
        <end position="46"/>
    </location>
</feature>
<feature type="chain" id="PRO_5040276773" evidence="2">
    <location>
        <begin position="17"/>
        <end position="232"/>
    </location>
</feature>
<evidence type="ECO:0000313" key="4">
    <source>
        <dbReference type="Proteomes" id="UP001151699"/>
    </source>
</evidence>
<comment type="caution">
    <text evidence="3">The sequence shown here is derived from an EMBL/GenBank/DDBJ whole genome shotgun (WGS) entry which is preliminary data.</text>
</comment>
<protein>
    <submittedName>
        <fullName evidence="3">Uncharacterized protein</fullName>
    </submittedName>
</protein>
<name>A0A9Q0MRG0_9DIPT</name>
<keyword evidence="2" id="KW-0732">Signal</keyword>
<proteinExistence type="predicted"/>
<feature type="region of interest" description="Disordered" evidence="1">
    <location>
        <begin position="22"/>
        <end position="97"/>
    </location>
</feature>
<gene>
    <name evidence="3" type="ORF">Bhyg_15212</name>
</gene>
<evidence type="ECO:0000256" key="1">
    <source>
        <dbReference type="SAM" id="MobiDB-lite"/>
    </source>
</evidence>
<sequence>MKVLIFLLGAFTVVYATSPDLSVSESRNSLRQSSSPSPLNSLVSNQDGPTKLQSQQQVQQPQQSYNIQQDFSSSGQPHSTVYNHIQSGSSPTSAPQNGYVISVNPNGHHGAVGATPVLMQYLPQSQQTGGIQYLQLIPTRPLIVPISPYITQLPQYSGPPTAQPTAAQYASAAPAQSYPSYQNPLGGYSSPAVSYFRPHSGIQLVDAPIDMTLNTNEYVPIQAENTLKMRRA</sequence>
<feature type="signal peptide" evidence="2">
    <location>
        <begin position="1"/>
        <end position="16"/>
    </location>
</feature>
<feature type="compositionally biased region" description="Low complexity" evidence="1">
    <location>
        <begin position="53"/>
        <end position="69"/>
    </location>
</feature>
<dbReference type="Proteomes" id="UP001151699">
    <property type="component" value="Chromosome C"/>
</dbReference>
<evidence type="ECO:0000256" key="2">
    <source>
        <dbReference type="SAM" id="SignalP"/>
    </source>
</evidence>
<evidence type="ECO:0000313" key="3">
    <source>
        <dbReference type="EMBL" id="KAJ6636621.1"/>
    </source>
</evidence>
<dbReference type="EMBL" id="WJQU01000004">
    <property type="protein sequence ID" value="KAJ6636621.1"/>
    <property type="molecule type" value="Genomic_DNA"/>
</dbReference>
<keyword evidence="4" id="KW-1185">Reference proteome</keyword>